<proteinExistence type="predicted"/>
<sequence>MGADAADEVDGERGEAAHAGQDPEAADDGDDSEDVPVRMTGRSGGCDGKHEQPASEQSDADREQSARHGVERAAAGERRDHRHPRCAACRDERGDRGRDDPSGEDHDEVAHCDVVAAEMSSDDSVNHPPQAGERHQRNGDASSGADRAAPGALQAECAAQQSLVRAVGRKLTDGGELATCAGGER</sequence>
<evidence type="ECO:0000313" key="2">
    <source>
        <dbReference type="EMBL" id="CAB4704381.1"/>
    </source>
</evidence>
<reference evidence="2" key="1">
    <citation type="submission" date="2020-05" db="EMBL/GenBank/DDBJ databases">
        <authorList>
            <person name="Chiriac C."/>
            <person name="Salcher M."/>
            <person name="Ghai R."/>
            <person name="Kavagutti S V."/>
        </authorList>
    </citation>
    <scope>NUCLEOTIDE SEQUENCE</scope>
</reference>
<feature type="compositionally biased region" description="Basic and acidic residues" evidence="1">
    <location>
        <begin position="88"/>
        <end position="111"/>
    </location>
</feature>
<feature type="compositionally biased region" description="Acidic residues" evidence="1">
    <location>
        <begin position="24"/>
        <end position="34"/>
    </location>
</feature>
<evidence type="ECO:0000256" key="1">
    <source>
        <dbReference type="SAM" id="MobiDB-lite"/>
    </source>
</evidence>
<organism evidence="2">
    <name type="scientific">freshwater metagenome</name>
    <dbReference type="NCBI Taxonomy" id="449393"/>
    <lineage>
        <taxon>unclassified sequences</taxon>
        <taxon>metagenomes</taxon>
        <taxon>ecological metagenomes</taxon>
    </lineage>
</organism>
<feature type="compositionally biased region" description="Basic and acidic residues" evidence="1">
    <location>
        <begin position="47"/>
        <end position="79"/>
    </location>
</feature>
<feature type="compositionally biased region" description="Acidic residues" evidence="1">
    <location>
        <begin position="1"/>
        <end position="10"/>
    </location>
</feature>
<name>A0A6J6PXZ4_9ZZZZ</name>
<feature type="region of interest" description="Disordered" evidence="1">
    <location>
        <begin position="1"/>
        <end position="154"/>
    </location>
</feature>
<dbReference type="EMBL" id="CAEZXM010000288">
    <property type="protein sequence ID" value="CAB4704381.1"/>
    <property type="molecule type" value="Genomic_DNA"/>
</dbReference>
<accession>A0A6J6PXZ4</accession>
<dbReference type="AlphaFoldDB" id="A0A6J6PXZ4"/>
<gene>
    <name evidence="2" type="ORF">UFOPK2366_01427</name>
</gene>
<protein>
    <submittedName>
        <fullName evidence="2">Unannotated protein</fullName>
    </submittedName>
</protein>